<dbReference type="InterPro" id="IPR053146">
    <property type="entry name" value="QDO-like"/>
</dbReference>
<evidence type="ECO:0000259" key="1">
    <source>
        <dbReference type="Pfam" id="PF07883"/>
    </source>
</evidence>
<organism evidence="2 3">
    <name type="scientific">Mesorhizobium newzealandense</name>
    <dbReference type="NCBI Taxonomy" id="1300302"/>
    <lineage>
        <taxon>Bacteria</taxon>
        <taxon>Pseudomonadati</taxon>
        <taxon>Pseudomonadota</taxon>
        <taxon>Alphaproteobacteria</taxon>
        <taxon>Hyphomicrobiales</taxon>
        <taxon>Phyllobacteriaceae</taxon>
        <taxon>Mesorhizobium</taxon>
    </lineage>
</organism>
<name>A0ABW4U9A6_9HYPH</name>
<keyword evidence="3" id="KW-1185">Reference proteome</keyword>
<dbReference type="PANTHER" id="PTHR36440:SF1">
    <property type="entry name" value="PUTATIVE (AFU_ORTHOLOGUE AFUA_8G07350)-RELATED"/>
    <property type="match status" value="1"/>
</dbReference>
<dbReference type="Proteomes" id="UP001597405">
    <property type="component" value="Unassembled WGS sequence"/>
</dbReference>
<comment type="caution">
    <text evidence="2">The sequence shown here is derived from an EMBL/GenBank/DDBJ whole genome shotgun (WGS) entry which is preliminary data.</text>
</comment>
<accession>A0ABW4U9A6</accession>
<dbReference type="Pfam" id="PF07883">
    <property type="entry name" value="Cupin_2"/>
    <property type="match status" value="1"/>
</dbReference>
<feature type="domain" description="Cupin type-2" evidence="1">
    <location>
        <begin position="76"/>
        <end position="144"/>
    </location>
</feature>
<dbReference type="SUPFAM" id="SSF51182">
    <property type="entry name" value="RmlC-like cupins"/>
    <property type="match status" value="1"/>
</dbReference>
<evidence type="ECO:0000313" key="3">
    <source>
        <dbReference type="Proteomes" id="UP001597405"/>
    </source>
</evidence>
<dbReference type="RefSeq" id="WP_379098109.1">
    <property type="nucleotide sequence ID" value="NZ_JBHUGZ010000007.1"/>
</dbReference>
<evidence type="ECO:0000313" key="2">
    <source>
        <dbReference type="EMBL" id="MFD1982804.1"/>
    </source>
</evidence>
<dbReference type="PANTHER" id="PTHR36440">
    <property type="entry name" value="PUTATIVE (AFU_ORTHOLOGUE AFUA_8G07350)-RELATED"/>
    <property type="match status" value="1"/>
</dbReference>
<sequence length="185" mass="20005">MSVLKVGEAGIMNGLVHLGANVLPGDAQESPEEGRAQLSVELRSMSMEAGTQSVLRIGELDLRFLVTDKGATVFEFIVPSRARVPAPHYHQEADETLYGLEGILTITVDDRKQELGAGDAIFIPRGSVHHHENLHDGVSRTLAVLTPGSIGRRYFEEIAEVINVPGKPDVAKAKEVMLRHGLVPA</sequence>
<dbReference type="InterPro" id="IPR013096">
    <property type="entry name" value="Cupin_2"/>
</dbReference>
<dbReference type="InterPro" id="IPR014710">
    <property type="entry name" value="RmlC-like_jellyroll"/>
</dbReference>
<gene>
    <name evidence="2" type="ORF">ACFSOZ_08970</name>
</gene>
<proteinExistence type="predicted"/>
<protein>
    <submittedName>
        <fullName evidence="2">Cupin domain-containing protein</fullName>
    </submittedName>
</protein>
<dbReference type="Gene3D" id="2.60.120.10">
    <property type="entry name" value="Jelly Rolls"/>
    <property type="match status" value="1"/>
</dbReference>
<dbReference type="EMBL" id="JBHUGZ010000007">
    <property type="protein sequence ID" value="MFD1982804.1"/>
    <property type="molecule type" value="Genomic_DNA"/>
</dbReference>
<dbReference type="InterPro" id="IPR011051">
    <property type="entry name" value="RmlC_Cupin_sf"/>
</dbReference>
<reference evidence="3" key="1">
    <citation type="journal article" date="2019" name="Int. J. Syst. Evol. Microbiol.">
        <title>The Global Catalogue of Microorganisms (GCM) 10K type strain sequencing project: providing services to taxonomists for standard genome sequencing and annotation.</title>
        <authorList>
            <consortium name="The Broad Institute Genomics Platform"/>
            <consortium name="The Broad Institute Genome Sequencing Center for Infectious Disease"/>
            <person name="Wu L."/>
            <person name="Ma J."/>
        </authorList>
    </citation>
    <scope>NUCLEOTIDE SEQUENCE [LARGE SCALE GENOMIC DNA]</scope>
    <source>
        <strain evidence="3">CGMCC 1.16225</strain>
    </source>
</reference>